<dbReference type="EMBL" id="CAJMXA010003951">
    <property type="protein sequence ID" value="CAE6528480.1"/>
    <property type="molecule type" value="Genomic_DNA"/>
</dbReference>
<dbReference type="InterPro" id="IPR014017">
    <property type="entry name" value="DNA_helicase_UvrD-like_C"/>
</dbReference>
<dbReference type="AlphaFoldDB" id="A0A8H3HPT8"/>
<dbReference type="Proteomes" id="UP000663853">
    <property type="component" value="Unassembled WGS sequence"/>
</dbReference>
<dbReference type="GO" id="GO:0005524">
    <property type="term" value="F:ATP binding"/>
    <property type="evidence" value="ECO:0007669"/>
    <property type="project" value="UniProtKB-KW"/>
</dbReference>
<evidence type="ECO:0000256" key="3">
    <source>
        <dbReference type="ARBA" id="ARBA00022806"/>
    </source>
</evidence>
<feature type="domain" description="UvrD-like helicase C-terminal" evidence="5">
    <location>
        <begin position="56"/>
        <end position="141"/>
    </location>
</feature>
<keyword evidence="2" id="KW-0378">Hydrolase</keyword>
<gene>
    <name evidence="6" type="ORF">RDB_LOCUS163951</name>
</gene>
<evidence type="ECO:0000313" key="7">
    <source>
        <dbReference type="Proteomes" id="UP000663853"/>
    </source>
</evidence>
<accession>A0A8H3HPT8</accession>
<protein>
    <recommendedName>
        <fullName evidence="5">UvrD-like helicase C-terminal domain-containing protein</fullName>
    </recommendedName>
</protein>
<dbReference type="SUPFAM" id="SSF52540">
    <property type="entry name" value="P-loop containing nucleoside triphosphate hydrolases"/>
    <property type="match status" value="1"/>
</dbReference>
<keyword evidence="3" id="KW-0347">Helicase</keyword>
<dbReference type="InterPro" id="IPR011990">
    <property type="entry name" value="TPR-like_helical_dom_sf"/>
</dbReference>
<dbReference type="GO" id="GO:0016787">
    <property type="term" value="F:hydrolase activity"/>
    <property type="evidence" value="ECO:0007669"/>
    <property type="project" value="UniProtKB-KW"/>
</dbReference>
<keyword evidence="4" id="KW-0067">ATP-binding</keyword>
<dbReference type="PANTHER" id="PTHR21529">
    <property type="entry name" value="MAMMARY TURMOR VIRUS RECEPTOR HOMOLOG 1, 2 MTVR1, 2"/>
    <property type="match status" value="1"/>
</dbReference>
<name>A0A8H3HPT8_9AGAM</name>
<comment type="caution">
    <text evidence="6">The sequence shown here is derived from an EMBL/GenBank/DDBJ whole genome shotgun (WGS) entry which is preliminary data.</text>
</comment>
<dbReference type="InterPro" id="IPR027417">
    <property type="entry name" value="P-loop_NTPase"/>
</dbReference>
<evidence type="ECO:0000256" key="4">
    <source>
        <dbReference type="ARBA" id="ARBA00022840"/>
    </source>
</evidence>
<sequence length="1022" mass="116026">METETGRSTGALPVIFTDASSDIFLFEQFLLKSSPSSNTMFGAQQAILVRSEAVADELNSSLSELCPVITIADSKGLEFEDILIYNFFSTSDLPLDAWDFVHGQPIKAHRSKRELAPPPSLCNDLKLLYVALTRARKRCWIWDHGYVVDAMKYFWLAQNLVTTASISQMTGWNTVASTPTQWIEKGREYFANGSYKLARGCFLRGGHKSEANIAEAYHEMTRAKLEAARHSPISDNSKLKLHAAAEKLKICAEVSDERNSRHLWFHAGTCLELALKVNGASRAYVRAGLYERAIRLLLDNQRYARAVPILEEHADKLDSDVREDMLDQCRVHYIRASDYNSLRPLFKDVDKLLAFTIDRGYQSQYTTFLEHNQQFYQLAQVYQRQNSPLKAIGYFLKEFGHRGQTSVLNEAAQFVIARAEWVLALDRSRDQIATTNLHEMMRMIQPFTSRLTSRRQKELALAQAILGNSLQLRMADDWKAEKADDQLWRARILHSALKDKTWLNDPFETHIMRYLSAWFDYASILASIIEATQPSRLASAQRLLGFKRPSTESLLGSKLVVAEWSVVAVAAQRHNVPTQRNQYGELLVSSSWVDRLVKSELIRPLKKQLFEIYSGLKVSRWISPIRFTPRPVPTNISRHVTRATTSDGKFATRVKFVVAAIHAFSPTRRIPCRGSSMNSALLARWVRRLFDILYPVNGTMEESNFISAQVDYPFVESVQSCVRELVIPSPLRISMSAGSSVPVGNTDFSSFVIGYSLALHLPGGLSLLEADGAPEVARTLGTFFDWRNVDGLTAGISMLRKIFTLEDSLLDAVAMVHFIEMLTCDMIYHCRKGFSYSEDGFSGLILPFSWARSLAKRYNGTGIDRDTECLDELLSLINMLSNLLKDKETQRWFIGRESLSDRLDMVHILNLRLCWCIALLIVNSRQSSTFEFADMAVQVLTVSAQDWWLNKPKPLFCRFSTVMDQSSCLETLCETLHHETLVRLSNGWENVHYWQKRPEILVIRYGSSVDLAGSLQRAIQKS</sequence>
<evidence type="ECO:0000256" key="2">
    <source>
        <dbReference type="ARBA" id="ARBA00022801"/>
    </source>
</evidence>
<dbReference type="PANTHER" id="PTHR21529:SF4">
    <property type="entry name" value="TPR AND ANKYRIN REPEAT-CONTAINING PROTEIN 1"/>
    <property type="match status" value="1"/>
</dbReference>
<evidence type="ECO:0000313" key="6">
    <source>
        <dbReference type="EMBL" id="CAE6528480.1"/>
    </source>
</evidence>
<evidence type="ECO:0000256" key="1">
    <source>
        <dbReference type="ARBA" id="ARBA00022741"/>
    </source>
</evidence>
<dbReference type="InterPro" id="IPR039904">
    <property type="entry name" value="TRANK1"/>
</dbReference>
<dbReference type="SUPFAM" id="SSF48452">
    <property type="entry name" value="TPR-like"/>
    <property type="match status" value="1"/>
</dbReference>
<reference evidence="6" key="1">
    <citation type="submission" date="2021-01" db="EMBL/GenBank/DDBJ databases">
        <authorList>
            <person name="Kaushik A."/>
        </authorList>
    </citation>
    <scope>NUCLEOTIDE SEQUENCE</scope>
    <source>
        <strain evidence="6">AG6-10EEA</strain>
    </source>
</reference>
<proteinExistence type="predicted"/>
<keyword evidence="1" id="KW-0547">Nucleotide-binding</keyword>
<evidence type="ECO:0000259" key="5">
    <source>
        <dbReference type="Pfam" id="PF13361"/>
    </source>
</evidence>
<organism evidence="6 7">
    <name type="scientific">Rhizoctonia solani</name>
    <dbReference type="NCBI Taxonomy" id="456999"/>
    <lineage>
        <taxon>Eukaryota</taxon>
        <taxon>Fungi</taxon>
        <taxon>Dikarya</taxon>
        <taxon>Basidiomycota</taxon>
        <taxon>Agaricomycotina</taxon>
        <taxon>Agaricomycetes</taxon>
        <taxon>Cantharellales</taxon>
        <taxon>Ceratobasidiaceae</taxon>
        <taxon>Rhizoctonia</taxon>
    </lineage>
</organism>
<dbReference type="GO" id="GO:0004386">
    <property type="term" value="F:helicase activity"/>
    <property type="evidence" value="ECO:0007669"/>
    <property type="project" value="UniProtKB-KW"/>
</dbReference>
<dbReference type="Gene3D" id="3.40.50.300">
    <property type="entry name" value="P-loop containing nucleotide triphosphate hydrolases"/>
    <property type="match status" value="1"/>
</dbReference>
<dbReference type="Pfam" id="PF13361">
    <property type="entry name" value="UvrD_C"/>
    <property type="match status" value="1"/>
</dbReference>